<feature type="compositionally biased region" description="Polar residues" evidence="2">
    <location>
        <begin position="1"/>
        <end position="16"/>
    </location>
</feature>
<dbReference type="Pfam" id="PF02397">
    <property type="entry name" value="Bac_transf"/>
    <property type="match status" value="1"/>
</dbReference>
<dbReference type="EMBL" id="SNXS01000003">
    <property type="protein sequence ID" value="TDP71504.1"/>
    <property type="molecule type" value="Genomic_DNA"/>
</dbReference>
<keyword evidence="6" id="KW-1185">Reference proteome</keyword>
<evidence type="ECO:0000256" key="1">
    <source>
        <dbReference type="ARBA" id="ARBA00006464"/>
    </source>
</evidence>
<sequence>MRGTTVTDAAAYTNSAEGRDAPTATPIPVLAGADPSLAHRLFEIAFSAVVLVLTAPVMLLIALVIRLDGPGPVLFFQQRLGKNGKPFTFVKFRTLHADARQRFPELYAYQYSHEELADLKFKIDNDPRVTRCGVWLRKSSLDELPNFWNVLTGDMALVGPRPEIPEMLRYYHGEMLMKFSVRPGVTGPAQISGRGRLKFTDTVAYDLEYVRQHSFRYDLKVLVKTLQKVLMHDGAF</sequence>
<dbReference type="InterPro" id="IPR003362">
    <property type="entry name" value="Bact_transf"/>
</dbReference>
<evidence type="ECO:0000313" key="6">
    <source>
        <dbReference type="Proteomes" id="UP000295361"/>
    </source>
</evidence>
<feature type="domain" description="Bacterial sugar transferase" evidence="4">
    <location>
        <begin position="40"/>
        <end position="230"/>
    </location>
</feature>
<organism evidence="5 6">
    <name type="scientific">Roseateles toxinivorans</name>
    <dbReference type="NCBI Taxonomy" id="270368"/>
    <lineage>
        <taxon>Bacteria</taxon>
        <taxon>Pseudomonadati</taxon>
        <taxon>Pseudomonadota</taxon>
        <taxon>Betaproteobacteria</taxon>
        <taxon>Burkholderiales</taxon>
        <taxon>Sphaerotilaceae</taxon>
        <taxon>Roseateles</taxon>
    </lineage>
</organism>
<feature type="region of interest" description="Disordered" evidence="2">
    <location>
        <begin position="1"/>
        <end position="25"/>
    </location>
</feature>
<dbReference type="PANTHER" id="PTHR30576">
    <property type="entry name" value="COLANIC BIOSYNTHESIS UDP-GLUCOSE LIPID CARRIER TRANSFERASE"/>
    <property type="match status" value="1"/>
</dbReference>
<name>A0A4R6QQH1_9BURK</name>
<evidence type="ECO:0000259" key="4">
    <source>
        <dbReference type="Pfam" id="PF02397"/>
    </source>
</evidence>
<keyword evidence="3" id="KW-1133">Transmembrane helix</keyword>
<keyword evidence="3" id="KW-0472">Membrane</keyword>
<evidence type="ECO:0000313" key="5">
    <source>
        <dbReference type="EMBL" id="TDP71504.1"/>
    </source>
</evidence>
<dbReference type="InParanoid" id="A0A4R6QQH1"/>
<gene>
    <name evidence="5" type="ORF">DES47_103485</name>
</gene>
<evidence type="ECO:0000256" key="2">
    <source>
        <dbReference type="SAM" id="MobiDB-lite"/>
    </source>
</evidence>
<reference evidence="5 6" key="1">
    <citation type="submission" date="2019-03" db="EMBL/GenBank/DDBJ databases">
        <title>Genomic Encyclopedia of Type Strains, Phase IV (KMG-IV): sequencing the most valuable type-strain genomes for metagenomic binning, comparative biology and taxonomic classification.</title>
        <authorList>
            <person name="Goeker M."/>
        </authorList>
    </citation>
    <scope>NUCLEOTIDE SEQUENCE [LARGE SCALE GENOMIC DNA]</scope>
    <source>
        <strain evidence="5 6">DSM 16998</strain>
    </source>
</reference>
<comment type="caution">
    <text evidence="5">The sequence shown here is derived from an EMBL/GenBank/DDBJ whole genome shotgun (WGS) entry which is preliminary data.</text>
</comment>
<evidence type="ECO:0000256" key="3">
    <source>
        <dbReference type="SAM" id="Phobius"/>
    </source>
</evidence>
<dbReference type="PANTHER" id="PTHR30576:SF0">
    <property type="entry name" value="UNDECAPRENYL-PHOSPHATE N-ACETYLGALACTOSAMINYL 1-PHOSPHATE TRANSFERASE-RELATED"/>
    <property type="match status" value="1"/>
</dbReference>
<dbReference type="AlphaFoldDB" id="A0A4R6QQH1"/>
<comment type="similarity">
    <text evidence="1">Belongs to the bacterial sugar transferase family.</text>
</comment>
<feature type="transmembrane region" description="Helical" evidence="3">
    <location>
        <begin position="44"/>
        <end position="65"/>
    </location>
</feature>
<dbReference type="GO" id="GO:0016780">
    <property type="term" value="F:phosphotransferase activity, for other substituted phosphate groups"/>
    <property type="evidence" value="ECO:0007669"/>
    <property type="project" value="TreeGrafter"/>
</dbReference>
<keyword evidence="3" id="KW-0812">Transmembrane</keyword>
<protein>
    <submittedName>
        <fullName evidence="5">Lipopolysaccharide/colanic/teichoic acid biosynthesis glycosyltransferase</fullName>
    </submittedName>
</protein>
<keyword evidence="5" id="KW-0808">Transferase</keyword>
<accession>A0A4R6QQH1</accession>
<dbReference type="RefSeq" id="WP_133701277.1">
    <property type="nucleotide sequence ID" value="NZ_SNXS01000003.1"/>
</dbReference>
<dbReference type="Proteomes" id="UP000295361">
    <property type="component" value="Unassembled WGS sequence"/>
</dbReference>
<proteinExistence type="inferred from homology"/>
<dbReference type="OrthoDB" id="9808602at2"/>